<dbReference type="GeneID" id="115629369"/>
<evidence type="ECO:0000313" key="2">
    <source>
        <dbReference type="Proteomes" id="UP000504634"/>
    </source>
</evidence>
<name>A0A6J2U3H9_DROLE</name>
<accession>A0A6J2U3H9</accession>
<keyword evidence="2" id="KW-1185">Reference proteome</keyword>
<protein>
    <submittedName>
        <fullName evidence="3">Uncharacterized protein LOC115629369</fullName>
    </submittedName>
</protein>
<dbReference type="RefSeq" id="XP_030381687.1">
    <property type="nucleotide sequence ID" value="XM_030525827.1"/>
</dbReference>
<feature type="region of interest" description="Disordered" evidence="1">
    <location>
        <begin position="422"/>
        <end position="451"/>
    </location>
</feature>
<organism evidence="2 3">
    <name type="scientific">Drosophila lebanonensis</name>
    <name type="common">Fruit fly</name>
    <name type="synonym">Scaptodrosophila lebanonensis</name>
    <dbReference type="NCBI Taxonomy" id="7225"/>
    <lineage>
        <taxon>Eukaryota</taxon>
        <taxon>Metazoa</taxon>
        <taxon>Ecdysozoa</taxon>
        <taxon>Arthropoda</taxon>
        <taxon>Hexapoda</taxon>
        <taxon>Insecta</taxon>
        <taxon>Pterygota</taxon>
        <taxon>Neoptera</taxon>
        <taxon>Endopterygota</taxon>
        <taxon>Diptera</taxon>
        <taxon>Brachycera</taxon>
        <taxon>Muscomorpha</taxon>
        <taxon>Ephydroidea</taxon>
        <taxon>Drosophilidae</taxon>
        <taxon>Scaptodrosophila</taxon>
    </lineage>
</organism>
<sequence>MGRTVKIKRKPRTMRPTTWFEESEEYNLITVEELAESVRRWSFDKERMVESKEKSEPLDNSDGKYGVWIIPADAVDPSTRALDLMRALRDVPHPDIFRPPIKLSGEAFTFCVPFLWTGRKPWLQTQRKIFEDALPIIKKRAQEAQERIAGAAGGGDESCEGAVGYDRRFYNCGMLVRPMTKRFHHYPNMETTTEETTWMGGKYCATITIEMPQKPINYLRLRKLRKKLRPIPFEQSKLSAGIRRVPKKRTERRVSRPKAKFEPNEMLDFMCGGISFGLSGGGLDEDYIDIDEHAFEEEDLLDGIEVDDYDDYFKESLDRPKMKSWRRTTDVSELVSVYGTTPPIPSTSASPSPLPSPSTLPAIPPPSVEKYVPPQLRQARASFKARAQAQMQEEAKWFLEHTSKMKVDKNDMPPMLQRAKELGILRSPPPTLSRYPTYHDLSPKSSDAKEA</sequence>
<reference evidence="3" key="1">
    <citation type="submission" date="2025-08" db="UniProtKB">
        <authorList>
            <consortium name="RefSeq"/>
        </authorList>
    </citation>
    <scope>IDENTIFICATION</scope>
    <source>
        <strain evidence="3">11010-0011.00</strain>
        <tissue evidence="3">Whole body</tissue>
    </source>
</reference>
<evidence type="ECO:0000256" key="1">
    <source>
        <dbReference type="SAM" id="MobiDB-lite"/>
    </source>
</evidence>
<dbReference type="AlphaFoldDB" id="A0A6J2U3H9"/>
<dbReference type="Proteomes" id="UP000504634">
    <property type="component" value="Unplaced"/>
</dbReference>
<evidence type="ECO:0000313" key="3">
    <source>
        <dbReference type="RefSeq" id="XP_030381687.1"/>
    </source>
</evidence>
<proteinExistence type="predicted"/>
<gene>
    <name evidence="3" type="primary">LOC115629369</name>
</gene>
<dbReference type="OrthoDB" id="7872816at2759"/>